<reference evidence="8 9" key="1">
    <citation type="submission" date="2023-06" db="EMBL/GenBank/DDBJ databases">
        <title>Campylobacter magnum sp. nov., isolated from cecal contents of domestic pigs (Sus scrofa domesticus).</title>
        <authorList>
            <person name="Papic B."/>
            <person name="Gruntar I."/>
        </authorList>
    </citation>
    <scope>NUCLEOTIDE SEQUENCE [LARGE SCALE GENOMIC DNA]</scope>
    <source>
        <strain evidence="9">34484-21</strain>
    </source>
</reference>
<dbReference type="InterPro" id="IPR033878">
    <property type="entry name" value="NfsB-like"/>
</dbReference>
<comment type="caution">
    <text evidence="8">The sequence shown here is derived from an EMBL/GenBank/DDBJ whole genome shotgun (WGS) entry which is preliminary data.</text>
</comment>
<comment type="cofactor">
    <cofactor evidence="1">
        <name>FMN</name>
        <dbReference type="ChEBI" id="CHEBI:58210"/>
    </cofactor>
</comment>
<dbReference type="SUPFAM" id="SSF55469">
    <property type="entry name" value="FMN-dependent nitroreductase-like"/>
    <property type="match status" value="1"/>
</dbReference>
<evidence type="ECO:0000256" key="6">
    <source>
        <dbReference type="ARBA" id="ARBA00023002"/>
    </source>
</evidence>
<dbReference type="Gene3D" id="3.40.109.10">
    <property type="entry name" value="NADH Oxidase"/>
    <property type="match status" value="1"/>
</dbReference>
<keyword evidence="6" id="KW-0560">Oxidoreductase</keyword>
<evidence type="ECO:0000313" key="8">
    <source>
        <dbReference type="EMBL" id="MDO2409000.1"/>
    </source>
</evidence>
<evidence type="ECO:0000256" key="5">
    <source>
        <dbReference type="ARBA" id="ARBA00022857"/>
    </source>
</evidence>
<evidence type="ECO:0000313" key="9">
    <source>
        <dbReference type="Proteomes" id="UP001171111"/>
    </source>
</evidence>
<keyword evidence="3" id="KW-0285">Flavoprotein</keyword>
<evidence type="ECO:0000256" key="2">
    <source>
        <dbReference type="ARBA" id="ARBA00007118"/>
    </source>
</evidence>
<dbReference type="InterPro" id="IPR000415">
    <property type="entry name" value="Nitroreductase-like"/>
</dbReference>
<evidence type="ECO:0000259" key="7">
    <source>
        <dbReference type="Pfam" id="PF00881"/>
    </source>
</evidence>
<dbReference type="PANTHER" id="PTHR43673:SF2">
    <property type="entry name" value="NITROREDUCTASE"/>
    <property type="match status" value="1"/>
</dbReference>
<keyword evidence="9" id="KW-1185">Reference proteome</keyword>
<evidence type="ECO:0000256" key="4">
    <source>
        <dbReference type="ARBA" id="ARBA00022643"/>
    </source>
</evidence>
<evidence type="ECO:0000256" key="3">
    <source>
        <dbReference type="ARBA" id="ARBA00022630"/>
    </source>
</evidence>
<comment type="similarity">
    <text evidence="2">Belongs to the nitroreductase family.</text>
</comment>
<sequence>MEFKEALAFRHACKVFDEYKIIEEDDFSAILEAGRLAPSSFGLEHWEFEIIRDKELRAKIRKACWDQIQITSASELIVIYAKIADLDPKSDYVKSSFARKTHHDAAAIEAYTNAFAGFFARFKDERDVYGWSKAQCFLAAQNMMMQAAILGIDSCAIEGYIESELNEVLGIDPSKKRVAMLLPFGYRIKEQSPQIRQSLHDIVRYR</sequence>
<dbReference type="EMBL" id="JAULJQ010000002">
    <property type="protein sequence ID" value="MDO2409000.1"/>
    <property type="molecule type" value="Genomic_DNA"/>
</dbReference>
<dbReference type="Proteomes" id="UP001171111">
    <property type="component" value="Unassembled WGS sequence"/>
</dbReference>
<dbReference type="Pfam" id="PF00881">
    <property type="entry name" value="Nitroreductase"/>
    <property type="match status" value="1"/>
</dbReference>
<feature type="domain" description="Nitroreductase" evidence="7">
    <location>
        <begin position="8"/>
        <end position="186"/>
    </location>
</feature>
<dbReference type="PANTHER" id="PTHR43673">
    <property type="entry name" value="NAD(P)H NITROREDUCTASE YDGI-RELATED"/>
    <property type="match status" value="1"/>
</dbReference>
<name>A0ABT8T6Y4_9BACT</name>
<protein>
    <submittedName>
        <fullName evidence="8">NAD(P)H-dependent oxidoreductase</fullName>
    </submittedName>
</protein>
<dbReference type="InterPro" id="IPR029479">
    <property type="entry name" value="Nitroreductase"/>
</dbReference>
<gene>
    <name evidence="8" type="ORF">Q2362_02655</name>
</gene>
<organism evidence="8 9">
    <name type="scientific">Campylobacter magnus</name>
    <dbReference type="NCBI Taxonomy" id="3026462"/>
    <lineage>
        <taxon>Bacteria</taxon>
        <taxon>Pseudomonadati</taxon>
        <taxon>Campylobacterota</taxon>
        <taxon>Epsilonproteobacteria</taxon>
        <taxon>Campylobacterales</taxon>
        <taxon>Campylobacteraceae</taxon>
        <taxon>Campylobacter</taxon>
    </lineage>
</organism>
<keyword evidence="5" id="KW-0521">NADP</keyword>
<accession>A0ABT8T6Y4</accession>
<dbReference type="RefSeq" id="WP_302243778.1">
    <property type="nucleotide sequence ID" value="NZ_JAULJQ010000002.1"/>
</dbReference>
<dbReference type="CDD" id="cd02149">
    <property type="entry name" value="NfsB-like"/>
    <property type="match status" value="1"/>
</dbReference>
<proteinExistence type="inferred from homology"/>
<evidence type="ECO:0000256" key="1">
    <source>
        <dbReference type="ARBA" id="ARBA00001917"/>
    </source>
</evidence>
<keyword evidence="4" id="KW-0288">FMN</keyword>